<accession>A0A846MLX8</accession>
<gene>
    <name evidence="3" type="ORF">BDD39_003234</name>
</gene>
<evidence type="ECO:0000256" key="1">
    <source>
        <dbReference type="SAM" id="Coils"/>
    </source>
</evidence>
<keyword evidence="4" id="KW-1185">Reference proteome</keyword>
<dbReference type="Pfam" id="PF13412">
    <property type="entry name" value="HTH_24"/>
    <property type="match status" value="1"/>
</dbReference>
<evidence type="ECO:0008006" key="5">
    <source>
        <dbReference type="Google" id="ProtNLM"/>
    </source>
</evidence>
<keyword evidence="1" id="KW-0175">Coiled coil</keyword>
<reference evidence="3 4" key="1">
    <citation type="submission" date="2020-03" db="EMBL/GenBank/DDBJ databases">
        <title>Genomic Encyclopedia of Archaeal and Bacterial Type Strains, Phase II (KMG-II): from individual species to whole genera.</title>
        <authorList>
            <person name="Goeker M."/>
        </authorList>
    </citation>
    <scope>NUCLEOTIDE SEQUENCE [LARGE SCALE GENOMIC DNA]</scope>
    <source>
        <strain evidence="3 4">DSM 4749</strain>
    </source>
</reference>
<comment type="caution">
    <text evidence="3">The sequence shown here is derived from an EMBL/GenBank/DDBJ whole genome shotgun (WGS) entry which is preliminary data.</text>
</comment>
<feature type="region of interest" description="Disordered" evidence="2">
    <location>
        <begin position="549"/>
        <end position="569"/>
    </location>
</feature>
<dbReference type="Proteomes" id="UP000532769">
    <property type="component" value="Unassembled WGS sequence"/>
</dbReference>
<feature type="coiled-coil region" evidence="1">
    <location>
        <begin position="350"/>
        <end position="377"/>
    </location>
</feature>
<proteinExistence type="predicted"/>
<dbReference type="AlphaFoldDB" id="A0A846MLX8"/>
<organism evidence="3 4">
    <name type="scientific">Saccharococcus thermophilus</name>
    <dbReference type="NCBI Taxonomy" id="29396"/>
    <lineage>
        <taxon>Bacteria</taxon>
        <taxon>Bacillati</taxon>
        <taxon>Bacillota</taxon>
        <taxon>Bacilli</taxon>
        <taxon>Bacillales</taxon>
        <taxon>Anoxybacillaceae</taxon>
        <taxon>Saccharococcus</taxon>
    </lineage>
</organism>
<sequence>MFESLDFQNLLSDVESFITSETLFKPWGNRDHLTKLGKPMNEIQWHSKPKLISSPFEQIELYFNWLQQVNDRRTRRIVVAYPTEYWVSLSQKEYDELKDKEKYETIVEKAKALVFEAEKLPKEPTGFEFELIFSDDDPVKAYKKWIEDGSEEEREFALKYGTIYEETIYKVKKLTMAHDFYTFSKAKKYLNQDYKNKMNGYHNTSIVYVIPSKREYRRRGARVTELPVLFSELDYYKLDEYKNKTHDEMIELIYEELDKHHFPRPTEVIRTRGLHLVWKISPIPAYRVLEWEMLQKKIHSILGKFGSDNQTVTDKVRLLRLCGTIHKKTNQKIIGYSYTDDRYLFDELIEKFCKEEVEREKERRKNARKQYAKEKKKRLQLIQGNRTVKAERKTTYTEAQDISSLIYEKYLHDLFVLVDLRDGKLYGHREFLCFLTRYFTLVVTKGNHIKAIDEMKKMFDSLDIHGDYTWEEILTYTKSAETAYERFKKYWPDGYNYKNSTLVEKLKITKEEQKHMKILIDDQEKKERKSKRNARYYERYYEEKQGEIKEKNKKRYHKKRQEQGKLSREEQKRLKIEKIKAFLAANPGATIREIAEKTGIPRSTVSRIMKENGTI</sequence>
<dbReference type="RefSeq" id="WP_166912485.1">
    <property type="nucleotide sequence ID" value="NZ_JAASRS010000002.1"/>
</dbReference>
<dbReference type="EMBL" id="JAASRS010000002">
    <property type="protein sequence ID" value="NIK16593.1"/>
    <property type="molecule type" value="Genomic_DNA"/>
</dbReference>
<dbReference type="Gene3D" id="1.10.10.60">
    <property type="entry name" value="Homeodomain-like"/>
    <property type="match status" value="1"/>
</dbReference>
<evidence type="ECO:0000256" key="2">
    <source>
        <dbReference type="SAM" id="MobiDB-lite"/>
    </source>
</evidence>
<name>A0A846MLX8_9BACL</name>
<protein>
    <recommendedName>
        <fullName evidence="5">Helix-turn-helix domain-containing protein</fullName>
    </recommendedName>
</protein>
<feature type="compositionally biased region" description="Basic residues" evidence="2">
    <location>
        <begin position="551"/>
        <end position="560"/>
    </location>
</feature>
<evidence type="ECO:0000313" key="3">
    <source>
        <dbReference type="EMBL" id="NIK16593.1"/>
    </source>
</evidence>
<evidence type="ECO:0000313" key="4">
    <source>
        <dbReference type="Proteomes" id="UP000532769"/>
    </source>
</evidence>